<evidence type="ECO:0000256" key="1">
    <source>
        <dbReference type="SAM" id="MobiDB-lite"/>
    </source>
</evidence>
<reference evidence="2" key="1">
    <citation type="journal article" date="2022" name="Microbiol. Resour. Announc.">
        <title>Draft Genome Sequences of Eight Mycobacterium montefiorense Strains Isolated from Salamanders in Captivity.</title>
        <authorList>
            <person name="Komine T."/>
            <person name="Ihara H."/>
            <person name="Fukano H."/>
            <person name="Hoshino Y."/>
            <person name="Kurata O."/>
            <person name="Wada S."/>
        </authorList>
    </citation>
    <scope>NUCLEOTIDE SEQUENCE</scope>
    <source>
        <strain evidence="2">NJB18185</strain>
    </source>
</reference>
<dbReference type="AlphaFoldDB" id="A0AA37PQL4"/>
<sequence length="282" mass="30957">MPLWRPNARAYVSSPERPQWTIAMPEGGWGPPWPQAVELLEVIPGDRWTLIGGLMVQLHVTHAGLAANRATTDIDMVLHIETGAITFPAARDSLESLNYKIQFPTGKGPIHRFTRGDDVIDVMVADRLPPDNVPEVRGRKLFQVPAGTSALRKTVDCTITRDGENSLTFSIPDTLGALVLKGAAYKADSRDRERHLDDAALLACTVVDAAHEAARLGGGSDRGRMQLLQRELQDASHRSWQLVPEEVRAYGREALAVMSRDPAPRQEPRRMGRATIPRGDGG</sequence>
<reference evidence="2" key="2">
    <citation type="submission" date="2022-04" db="EMBL/GenBank/DDBJ databases">
        <authorList>
            <person name="Komine T."/>
            <person name="Fukano H."/>
            <person name="Wada S."/>
        </authorList>
    </citation>
    <scope>NUCLEOTIDE SEQUENCE</scope>
    <source>
        <strain evidence="2">NJB18185</strain>
    </source>
</reference>
<proteinExistence type="predicted"/>
<gene>
    <name evidence="2" type="ORF">NJB18185_38420</name>
</gene>
<feature type="region of interest" description="Disordered" evidence="1">
    <location>
        <begin position="260"/>
        <end position="282"/>
    </location>
</feature>
<name>A0AA37PQL4_9MYCO</name>
<evidence type="ECO:0000313" key="3">
    <source>
        <dbReference type="Proteomes" id="UP001139505"/>
    </source>
</evidence>
<protein>
    <submittedName>
        <fullName evidence="2">Uncharacterized protein</fullName>
    </submittedName>
</protein>
<evidence type="ECO:0000313" key="2">
    <source>
        <dbReference type="EMBL" id="GKU74071.1"/>
    </source>
</evidence>
<comment type="caution">
    <text evidence="2">The sequence shown here is derived from an EMBL/GenBank/DDBJ whole genome shotgun (WGS) entry which is preliminary data.</text>
</comment>
<dbReference type="Proteomes" id="UP001139505">
    <property type="component" value="Unassembled WGS sequence"/>
</dbReference>
<organism evidence="2 3">
    <name type="scientific">Mycobacterium montefiorense</name>
    <dbReference type="NCBI Taxonomy" id="154654"/>
    <lineage>
        <taxon>Bacteria</taxon>
        <taxon>Bacillati</taxon>
        <taxon>Actinomycetota</taxon>
        <taxon>Actinomycetes</taxon>
        <taxon>Mycobacteriales</taxon>
        <taxon>Mycobacteriaceae</taxon>
        <taxon>Mycobacterium</taxon>
        <taxon>Mycobacterium simiae complex</taxon>
    </lineage>
</organism>
<dbReference type="EMBL" id="BQYH01000029">
    <property type="protein sequence ID" value="GKU74071.1"/>
    <property type="molecule type" value="Genomic_DNA"/>
</dbReference>
<accession>A0AA37PQL4</accession>